<feature type="compositionally biased region" description="Pro residues" evidence="3">
    <location>
        <begin position="340"/>
        <end position="354"/>
    </location>
</feature>
<feature type="compositionally biased region" description="Polar residues" evidence="3">
    <location>
        <begin position="361"/>
        <end position="374"/>
    </location>
</feature>
<dbReference type="Proteomes" id="UP000701801">
    <property type="component" value="Unassembled WGS sequence"/>
</dbReference>
<dbReference type="InterPro" id="IPR001452">
    <property type="entry name" value="SH3_domain"/>
</dbReference>
<evidence type="ECO:0000313" key="6">
    <source>
        <dbReference type="EMBL" id="CAG8974558.1"/>
    </source>
</evidence>
<dbReference type="AlphaFoldDB" id="A0A9N9LID7"/>
<dbReference type="GO" id="GO:0031097">
    <property type="term" value="C:medial cortex"/>
    <property type="evidence" value="ECO:0007669"/>
    <property type="project" value="TreeGrafter"/>
</dbReference>
<evidence type="ECO:0008006" key="8">
    <source>
        <dbReference type="Google" id="ProtNLM"/>
    </source>
</evidence>
<keyword evidence="7" id="KW-1185">Reference proteome</keyword>
<organism evidence="6 7">
    <name type="scientific">Hymenoscyphus albidus</name>
    <dbReference type="NCBI Taxonomy" id="595503"/>
    <lineage>
        <taxon>Eukaryota</taxon>
        <taxon>Fungi</taxon>
        <taxon>Dikarya</taxon>
        <taxon>Ascomycota</taxon>
        <taxon>Pezizomycotina</taxon>
        <taxon>Leotiomycetes</taxon>
        <taxon>Helotiales</taxon>
        <taxon>Helotiaceae</taxon>
        <taxon>Hymenoscyphus</taxon>
    </lineage>
</organism>
<reference evidence="6" key="1">
    <citation type="submission" date="2021-07" db="EMBL/GenBank/DDBJ databases">
        <authorList>
            <person name="Durling M."/>
        </authorList>
    </citation>
    <scope>NUCLEOTIDE SEQUENCE</scope>
</reference>
<dbReference type="GO" id="GO:0030479">
    <property type="term" value="C:actin cortical patch"/>
    <property type="evidence" value="ECO:0007669"/>
    <property type="project" value="TreeGrafter"/>
</dbReference>
<evidence type="ECO:0000256" key="1">
    <source>
        <dbReference type="ARBA" id="ARBA00022443"/>
    </source>
</evidence>
<dbReference type="PROSITE" id="PS50002">
    <property type="entry name" value="SH3"/>
    <property type="match status" value="1"/>
</dbReference>
<dbReference type="InterPro" id="IPR046982">
    <property type="entry name" value="BIN3/RVS161-like"/>
</dbReference>
<dbReference type="Gene3D" id="2.30.30.40">
    <property type="entry name" value="SH3 Domains"/>
    <property type="match status" value="1"/>
</dbReference>
<dbReference type="SUPFAM" id="SSF103657">
    <property type="entry name" value="BAR/IMD domain-like"/>
    <property type="match status" value="1"/>
</dbReference>
<evidence type="ECO:0000256" key="2">
    <source>
        <dbReference type="PROSITE-ProRule" id="PRU00192"/>
    </source>
</evidence>
<dbReference type="Gene3D" id="1.20.1270.60">
    <property type="entry name" value="Arfaptin homology (AH) domain/BAR domain"/>
    <property type="match status" value="1"/>
</dbReference>
<dbReference type="GO" id="GO:0043332">
    <property type="term" value="C:mating projection tip"/>
    <property type="evidence" value="ECO:0007669"/>
    <property type="project" value="TreeGrafter"/>
</dbReference>
<dbReference type="GO" id="GO:0051666">
    <property type="term" value="P:actin cortical patch localization"/>
    <property type="evidence" value="ECO:0007669"/>
    <property type="project" value="InterPro"/>
</dbReference>
<proteinExistence type="predicted"/>
<sequence>MNSMQRQIAKARGKGGADNAKVSVLLNDFEDADKMLTKIIEASKTWRDSWVSILNIQLGTVTLFEELYDPIVGASDGHGHEPVMTSEAQLDRTAKLKVVYADLKTDLLEEVAMMDARIIKPATDAKDFLQPLRKTIKKRENKRVDWERYIDKVNTLQAKRLKRTDRENSALAKAEEDLAGAADAFKVADDNLKEKLPPLIAAAFSIIPHLLSVQIMIQNTLLAQYYTVLHNYCEENGFPSPPPPMEDVISVWEMDFNPIKEQVERINCVARGRAVHQPMALGEDPGRKTSVSMTGLNVRNGFRARAPSQGRVSAPASPNPEPQDAPRPMRIQSASTVPVYAPPASEPSPEPEPPSYSTTPDYSKSLTPASTHSAHSPAGPSMDYFQRGAIAKKKPPPPPPKRIGSRNFATFAEALYSFDGQSEGDLSFREGDQIKVLKKTESTDDWWEGELRGKKGSFPANYCKLL</sequence>
<protein>
    <recommendedName>
        <fullName evidence="8">SH3 domain-containing protein</fullName>
    </recommendedName>
</protein>
<feature type="domain" description="BAR" evidence="5">
    <location>
        <begin position="7"/>
        <end position="242"/>
    </location>
</feature>
<dbReference type="GO" id="GO:0097320">
    <property type="term" value="P:plasma membrane tubulation"/>
    <property type="evidence" value="ECO:0007669"/>
    <property type="project" value="TreeGrafter"/>
</dbReference>
<dbReference type="SMART" id="SM00326">
    <property type="entry name" value="SH3"/>
    <property type="match status" value="1"/>
</dbReference>
<dbReference type="PRINTS" id="PR00452">
    <property type="entry name" value="SH3DOMAIN"/>
</dbReference>
<dbReference type="InterPro" id="IPR027267">
    <property type="entry name" value="AH/BAR_dom_sf"/>
</dbReference>
<dbReference type="GO" id="GO:0006897">
    <property type="term" value="P:endocytosis"/>
    <property type="evidence" value="ECO:0007669"/>
    <property type="project" value="InterPro"/>
</dbReference>
<dbReference type="OrthoDB" id="10255128at2759"/>
<dbReference type="PANTHER" id="PTHR47174">
    <property type="entry name" value="BRIDGING INTEGRATOR 3"/>
    <property type="match status" value="1"/>
</dbReference>
<dbReference type="InterPro" id="IPR004148">
    <property type="entry name" value="BAR_dom"/>
</dbReference>
<comment type="caution">
    <text evidence="6">The sequence shown here is derived from an EMBL/GenBank/DDBJ whole genome shotgun (WGS) entry which is preliminary data.</text>
</comment>
<evidence type="ECO:0000313" key="7">
    <source>
        <dbReference type="Proteomes" id="UP000701801"/>
    </source>
</evidence>
<dbReference type="SUPFAM" id="SSF50044">
    <property type="entry name" value="SH3-domain"/>
    <property type="match status" value="1"/>
</dbReference>
<evidence type="ECO:0000259" key="4">
    <source>
        <dbReference type="PROSITE" id="PS50002"/>
    </source>
</evidence>
<dbReference type="GO" id="GO:0008289">
    <property type="term" value="F:lipid binding"/>
    <property type="evidence" value="ECO:0007669"/>
    <property type="project" value="TreeGrafter"/>
</dbReference>
<keyword evidence="1 2" id="KW-0728">SH3 domain</keyword>
<dbReference type="Pfam" id="PF03114">
    <property type="entry name" value="BAR"/>
    <property type="match status" value="1"/>
</dbReference>
<feature type="domain" description="SH3" evidence="4">
    <location>
        <begin position="407"/>
        <end position="466"/>
    </location>
</feature>
<dbReference type="FunFam" id="2.30.30.40:FF:000100">
    <property type="entry name" value="SH3 domain-containing YSC84-like protein 1"/>
    <property type="match status" value="1"/>
</dbReference>
<dbReference type="EMBL" id="CAJVRM010000108">
    <property type="protein sequence ID" value="CAG8974558.1"/>
    <property type="molecule type" value="Genomic_DNA"/>
</dbReference>
<dbReference type="PROSITE" id="PS51021">
    <property type="entry name" value="BAR"/>
    <property type="match status" value="1"/>
</dbReference>
<dbReference type="InterPro" id="IPR036028">
    <property type="entry name" value="SH3-like_dom_sf"/>
</dbReference>
<dbReference type="GO" id="GO:1990528">
    <property type="term" value="C:Rvs161p-Rvs167p complex"/>
    <property type="evidence" value="ECO:0007669"/>
    <property type="project" value="TreeGrafter"/>
</dbReference>
<dbReference type="CDD" id="cd07599">
    <property type="entry name" value="BAR_Rvs167p"/>
    <property type="match status" value="1"/>
</dbReference>
<gene>
    <name evidence="6" type="ORF">HYALB_00005831</name>
</gene>
<name>A0A9N9LID7_9HELO</name>
<accession>A0A9N9LID7</accession>
<evidence type="ECO:0000256" key="3">
    <source>
        <dbReference type="SAM" id="MobiDB-lite"/>
    </source>
</evidence>
<feature type="region of interest" description="Disordered" evidence="3">
    <location>
        <begin position="301"/>
        <end position="383"/>
    </location>
</feature>
<dbReference type="Pfam" id="PF00018">
    <property type="entry name" value="SH3_1"/>
    <property type="match status" value="1"/>
</dbReference>
<evidence type="ECO:0000259" key="5">
    <source>
        <dbReference type="PROSITE" id="PS51021"/>
    </source>
</evidence>
<dbReference type="PANTHER" id="PTHR47174:SF2">
    <property type="entry name" value="SH3 DOMAIN SIGNALLING PROTEIN (AFU_ORTHOLOGUE AFUA_5G07670)"/>
    <property type="match status" value="1"/>
</dbReference>